<protein>
    <submittedName>
        <fullName evidence="1">Uncharacterized protein</fullName>
    </submittedName>
</protein>
<dbReference type="EMBL" id="CM037151">
    <property type="protein sequence ID" value="KAH7842267.1"/>
    <property type="molecule type" value="Genomic_DNA"/>
</dbReference>
<keyword evidence="2" id="KW-1185">Reference proteome</keyword>
<name>A0ACB7XMU5_9ERIC</name>
<sequence>MNLTTLDLSGNFLLGGVPPEFGNSMKLQGMYLGNNQLNGKEPTGPKFKDIKGGNLVGWVNQKIKKGRNVNVLDPTVLNADSKQSMLQTLQIAAICLSDNPANRPMMLRVLKQLKAIEGD</sequence>
<proteinExistence type="predicted"/>
<accession>A0ACB7XMU5</accession>
<dbReference type="Proteomes" id="UP000828048">
    <property type="component" value="Chromosome 1"/>
</dbReference>
<evidence type="ECO:0000313" key="2">
    <source>
        <dbReference type="Proteomes" id="UP000828048"/>
    </source>
</evidence>
<organism evidence="1 2">
    <name type="scientific">Vaccinium darrowii</name>
    <dbReference type="NCBI Taxonomy" id="229202"/>
    <lineage>
        <taxon>Eukaryota</taxon>
        <taxon>Viridiplantae</taxon>
        <taxon>Streptophyta</taxon>
        <taxon>Embryophyta</taxon>
        <taxon>Tracheophyta</taxon>
        <taxon>Spermatophyta</taxon>
        <taxon>Magnoliopsida</taxon>
        <taxon>eudicotyledons</taxon>
        <taxon>Gunneridae</taxon>
        <taxon>Pentapetalae</taxon>
        <taxon>asterids</taxon>
        <taxon>Ericales</taxon>
        <taxon>Ericaceae</taxon>
        <taxon>Vaccinioideae</taxon>
        <taxon>Vaccinieae</taxon>
        <taxon>Vaccinium</taxon>
    </lineage>
</organism>
<evidence type="ECO:0000313" key="1">
    <source>
        <dbReference type="EMBL" id="KAH7842267.1"/>
    </source>
</evidence>
<comment type="caution">
    <text evidence="1">The sequence shown here is derived from an EMBL/GenBank/DDBJ whole genome shotgun (WGS) entry which is preliminary data.</text>
</comment>
<reference evidence="1 2" key="1">
    <citation type="journal article" date="2021" name="Hortic Res">
        <title>High-quality reference genome and annotation aids understanding of berry development for evergreen blueberry (Vaccinium darrowii).</title>
        <authorList>
            <person name="Yu J."/>
            <person name="Hulse-Kemp A.M."/>
            <person name="Babiker E."/>
            <person name="Staton M."/>
        </authorList>
    </citation>
    <scope>NUCLEOTIDE SEQUENCE [LARGE SCALE GENOMIC DNA]</scope>
    <source>
        <strain evidence="2">cv. NJ 8807/NJ 8810</strain>
        <tissue evidence="1">Young leaf</tissue>
    </source>
</reference>
<gene>
    <name evidence="1" type="ORF">Vadar_003373</name>
</gene>